<evidence type="ECO:0000313" key="2">
    <source>
        <dbReference type="Proteomes" id="UP001205357"/>
    </source>
</evidence>
<name>A0ABT2E7S0_9ENTR</name>
<dbReference type="Proteomes" id="UP001205357">
    <property type="component" value="Unassembled WGS sequence"/>
</dbReference>
<dbReference type="RefSeq" id="WP_258990472.1">
    <property type="nucleotide sequence ID" value="NZ_JALIGE010000076.1"/>
</dbReference>
<evidence type="ECO:0000313" key="1">
    <source>
        <dbReference type="EMBL" id="MCS2163936.1"/>
    </source>
</evidence>
<keyword evidence="2" id="KW-1185">Reference proteome</keyword>
<gene>
    <name evidence="1" type="ORF">MUU47_22970</name>
</gene>
<accession>A0ABT2E7S0</accession>
<protein>
    <submittedName>
        <fullName evidence="1">Uncharacterized protein</fullName>
    </submittedName>
</protein>
<proteinExistence type="predicted"/>
<reference evidence="1 2" key="1">
    <citation type="submission" date="2022-04" db="EMBL/GenBank/DDBJ databases">
        <title>Proposal of a three novel species of Scandinavium, Scandinavium hiltneri, Scandinavium manionii, Scandinavium tedordense.</title>
        <authorList>
            <person name="Maddock D.W."/>
            <person name="Brady C.L."/>
            <person name="Denman S."/>
            <person name="Arnold D."/>
        </authorList>
    </citation>
    <scope>NUCLEOTIDE SEQUENCE [LARGE SCALE GENOMIC DNA]</scope>
    <source>
        <strain evidence="1 2">H11S7</strain>
    </source>
</reference>
<comment type="caution">
    <text evidence="1">The sequence shown here is derived from an EMBL/GenBank/DDBJ whole genome shotgun (WGS) entry which is preliminary data.</text>
</comment>
<organism evidence="1 2">
    <name type="scientific">Scandinavium hiltneri</name>
    <dbReference type="NCBI Taxonomy" id="2926519"/>
    <lineage>
        <taxon>Bacteria</taxon>
        <taxon>Pseudomonadati</taxon>
        <taxon>Pseudomonadota</taxon>
        <taxon>Gammaproteobacteria</taxon>
        <taxon>Enterobacterales</taxon>
        <taxon>Enterobacteriaceae</taxon>
        <taxon>Scandinavium</taxon>
    </lineage>
</organism>
<dbReference type="EMBL" id="JALIGE010000076">
    <property type="protein sequence ID" value="MCS2163936.1"/>
    <property type="molecule type" value="Genomic_DNA"/>
</dbReference>
<sequence length="168" mass="18899">MKQYTPDQQRIHRALQAAVDHYPQLAVFHLELFADPTAVGSSEETLARFLAELKTQFDSCIAIAVPPTLVRMLWGEDEPGRITALMMLNQNTLIGKLQNSVDLTRLIAHAWSLTQSRTPEPECTSIFFGNPIFTSLNRHHHTFSAQFVALHQQVMQFPFPAHSICGTS</sequence>